<dbReference type="AlphaFoldDB" id="A0A6L6HQL5"/>
<sequence>MQHDPVDMSRAQALHPNWRAGDTILARLAQNAAEVPDQVAMRERDHGIWQEYTWADYLRAVVEFAAGLEARGVKPGDVVMVIGDNRPNLYFAMLGAACLRAIPSPAYADAPTEELAAQMEREDIRVAVAEDQEQVDKMLEAKGRWQHLDLVIYDDPRGLAGQEPEGVAGFDAIRAEGAARLAAEPGLAQSLIARPTVHDIVVLMHSSGTTGAPKGIPLKHGHVLSGVRNAAAAGYFGPGEVHMAYLPMAWVGDFIFSVGAATELRFTVNIPEANETALHDLREIAPTLYFASPRAWSAMLTRVQVGIAETTGLKRRLYDYFMPRAMAAERARLDGKPAGGGLTRFLGEWLIHGPIRDQLGLGRVKRAYTAGEAIGEDVFLWFRAIGLNLRQFYGQTENCALAVAQNPADISLTTVGRPFPGVEMKIDEGGEILLRGDNIFDGYFQNPKASAEALRDGWLHTGDAGQIEPDGQLVVLGRVSEVVEKRDGTRFIPTYIENRLKFSSFIKDAAVVGQGRDMLVAIVCIDFQAVGQWAQEHGVSYTSYAELSQATPVYDLIARQIADVNAHLPHGLSIDRFVNLHKEFDPDDGEVTRTRKLKRNVIDDRYGPIIEALNRGDGQIDFKARITYENGQTGSLDRVLRLSDVKGAG</sequence>
<accession>A0A6L6HQL5</accession>
<dbReference type="InterPro" id="IPR020845">
    <property type="entry name" value="AMP-binding_CS"/>
</dbReference>
<reference evidence="4 5" key="1">
    <citation type="submission" date="2019-11" db="EMBL/GenBank/DDBJ databases">
        <authorList>
            <person name="Lang L."/>
        </authorList>
    </citation>
    <scope>NUCLEOTIDE SEQUENCE [LARGE SCALE GENOMIC DNA]</scope>
    <source>
        <strain evidence="4 5">YIM 132242</strain>
    </source>
</reference>
<dbReference type="GO" id="GO:0016020">
    <property type="term" value="C:membrane"/>
    <property type="evidence" value="ECO:0007669"/>
    <property type="project" value="TreeGrafter"/>
</dbReference>
<keyword evidence="1" id="KW-0547">Nucleotide-binding</keyword>
<dbReference type="SUPFAM" id="SSF56801">
    <property type="entry name" value="Acetyl-CoA synthetase-like"/>
    <property type="match status" value="1"/>
</dbReference>
<organism evidence="4 5">
    <name type="scientific">Paracoccus lichenicola</name>
    <dbReference type="NCBI Taxonomy" id="2665644"/>
    <lineage>
        <taxon>Bacteria</taxon>
        <taxon>Pseudomonadati</taxon>
        <taxon>Pseudomonadota</taxon>
        <taxon>Alphaproteobacteria</taxon>
        <taxon>Rhodobacterales</taxon>
        <taxon>Paracoccaceae</taxon>
        <taxon>Paracoccus</taxon>
    </lineage>
</organism>
<proteinExistence type="predicted"/>
<dbReference type="Pfam" id="PF23562">
    <property type="entry name" value="AMP-binding_C_3"/>
    <property type="match status" value="1"/>
</dbReference>
<name>A0A6L6HQL5_9RHOB</name>
<dbReference type="RefSeq" id="WP_154764779.1">
    <property type="nucleotide sequence ID" value="NZ_WMBT01000005.1"/>
</dbReference>
<dbReference type="Pfam" id="PF00501">
    <property type="entry name" value="AMP-binding"/>
    <property type="match status" value="1"/>
</dbReference>
<dbReference type="InterPro" id="IPR042099">
    <property type="entry name" value="ANL_N_sf"/>
</dbReference>
<dbReference type="PROSITE" id="PS00455">
    <property type="entry name" value="AMP_BINDING"/>
    <property type="match status" value="1"/>
</dbReference>
<dbReference type="Proteomes" id="UP000481417">
    <property type="component" value="Unassembled WGS sequence"/>
</dbReference>
<protein>
    <submittedName>
        <fullName evidence="4">AMP-binding protein</fullName>
    </submittedName>
</protein>
<gene>
    <name evidence="4" type="ORF">GIY56_10445</name>
</gene>
<dbReference type="InterPro" id="IPR000873">
    <property type="entry name" value="AMP-dep_synth/lig_dom"/>
</dbReference>
<comment type="caution">
    <text evidence="4">The sequence shown here is derived from an EMBL/GenBank/DDBJ whole genome shotgun (WGS) entry which is preliminary data.</text>
</comment>
<dbReference type="PANTHER" id="PTHR43272">
    <property type="entry name" value="LONG-CHAIN-FATTY-ACID--COA LIGASE"/>
    <property type="match status" value="1"/>
</dbReference>
<dbReference type="EMBL" id="WMBT01000005">
    <property type="protein sequence ID" value="MTE00709.1"/>
    <property type="molecule type" value="Genomic_DNA"/>
</dbReference>
<evidence type="ECO:0000256" key="2">
    <source>
        <dbReference type="ARBA" id="ARBA00022840"/>
    </source>
</evidence>
<dbReference type="PANTHER" id="PTHR43272:SF33">
    <property type="entry name" value="AMP-BINDING DOMAIN-CONTAINING PROTEIN-RELATED"/>
    <property type="match status" value="1"/>
</dbReference>
<feature type="domain" description="AMP-dependent synthetase/ligase" evidence="3">
    <location>
        <begin position="29"/>
        <end position="444"/>
    </location>
</feature>
<evidence type="ECO:0000313" key="5">
    <source>
        <dbReference type="Proteomes" id="UP000481417"/>
    </source>
</evidence>
<evidence type="ECO:0000313" key="4">
    <source>
        <dbReference type="EMBL" id="MTE00709.1"/>
    </source>
</evidence>
<dbReference type="GO" id="GO:0005524">
    <property type="term" value="F:ATP binding"/>
    <property type="evidence" value="ECO:0007669"/>
    <property type="project" value="UniProtKB-KW"/>
</dbReference>
<keyword evidence="5" id="KW-1185">Reference proteome</keyword>
<evidence type="ECO:0000259" key="3">
    <source>
        <dbReference type="Pfam" id="PF00501"/>
    </source>
</evidence>
<dbReference type="GO" id="GO:0004467">
    <property type="term" value="F:long-chain fatty acid-CoA ligase activity"/>
    <property type="evidence" value="ECO:0007669"/>
    <property type="project" value="TreeGrafter"/>
</dbReference>
<evidence type="ECO:0000256" key="1">
    <source>
        <dbReference type="ARBA" id="ARBA00022741"/>
    </source>
</evidence>
<dbReference type="Gene3D" id="3.40.50.12780">
    <property type="entry name" value="N-terminal domain of ligase-like"/>
    <property type="match status" value="1"/>
</dbReference>
<keyword evidence="2" id="KW-0067">ATP-binding</keyword>